<dbReference type="GO" id="GO:0016887">
    <property type="term" value="F:ATP hydrolysis activity"/>
    <property type="evidence" value="ECO:0007669"/>
    <property type="project" value="InterPro"/>
</dbReference>
<dbReference type="CDD" id="cd00009">
    <property type="entry name" value="AAA"/>
    <property type="match status" value="1"/>
</dbReference>
<evidence type="ECO:0000256" key="8">
    <source>
        <dbReference type="ARBA" id="ARBA00023242"/>
    </source>
</evidence>
<dbReference type="Gene3D" id="3.40.50.300">
    <property type="entry name" value="P-loop containing nucleotide triphosphate hydrolases"/>
    <property type="match status" value="3"/>
</dbReference>
<keyword evidence="5" id="KW-0547">Nucleotide-binding</keyword>
<dbReference type="GO" id="GO:0005654">
    <property type="term" value="C:nucleoplasm"/>
    <property type="evidence" value="ECO:0007669"/>
    <property type="project" value="UniProtKB-SubCell"/>
</dbReference>
<feature type="domain" description="AAA+ ATPase" evidence="9">
    <location>
        <begin position="440"/>
        <end position="670"/>
    </location>
</feature>
<evidence type="ECO:0000313" key="11">
    <source>
        <dbReference type="Proteomes" id="UP000243006"/>
    </source>
</evidence>
<dbReference type="InterPro" id="IPR011704">
    <property type="entry name" value="ATPase_dyneun-rel_AAA"/>
</dbReference>
<dbReference type="GO" id="GO:0000027">
    <property type="term" value="P:ribosomal large subunit assembly"/>
    <property type="evidence" value="ECO:0007669"/>
    <property type="project" value="TreeGrafter"/>
</dbReference>
<dbReference type="GO" id="GO:0005730">
    <property type="term" value="C:nucleolus"/>
    <property type="evidence" value="ECO:0007669"/>
    <property type="project" value="UniProtKB-SubCell"/>
</dbReference>
<dbReference type="GO" id="GO:0000055">
    <property type="term" value="P:ribosomal large subunit export from nucleus"/>
    <property type="evidence" value="ECO:0007669"/>
    <property type="project" value="TreeGrafter"/>
</dbReference>
<evidence type="ECO:0000256" key="5">
    <source>
        <dbReference type="ARBA" id="ARBA00022741"/>
    </source>
</evidence>
<dbReference type="InterPro" id="IPR027417">
    <property type="entry name" value="P-loop_NTPase"/>
</dbReference>
<dbReference type="PANTHER" id="PTHR48103:SF2">
    <property type="entry name" value="MIDASIN"/>
    <property type="match status" value="1"/>
</dbReference>
<evidence type="ECO:0000313" key="10">
    <source>
        <dbReference type="EMBL" id="OUC48534.1"/>
    </source>
</evidence>
<evidence type="ECO:0000256" key="7">
    <source>
        <dbReference type="ARBA" id="ARBA00023186"/>
    </source>
</evidence>
<evidence type="ECO:0000256" key="3">
    <source>
        <dbReference type="ARBA" id="ARBA00007188"/>
    </source>
</evidence>
<dbReference type="SUPFAM" id="SSF52540">
    <property type="entry name" value="P-loop containing nucleoside triphosphate hydrolases"/>
    <property type="match status" value="3"/>
</dbReference>
<dbReference type="AlphaFoldDB" id="A0A1Y3ETQ2"/>
<dbReference type="FunFam" id="3.40.50.300:FF:000142">
    <property type="entry name" value="Midasin"/>
    <property type="match status" value="1"/>
</dbReference>
<keyword evidence="8" id="KW-0539">Nucleus</keyword>
<dbReference type="Proteomes" id="UP000243006">
    <property type="component" value="Unassembled WGS sequence"/>
</dbReference>
<gene>
    <name evidence="10" type="ORF">D917_01177</name>
</gene>
<sequence length="1075" mass="122675">MEKMESSQQHAEVDADEKLKQYVENCVEDVAKLEIQMTCMKELIPVVQDARFFAIAALRIAGIFHKFSEDLYPDFRWSDVDFRIIQYYFKGSRLSETLKFLTLQPTLAIKQFLNESPLKKLRGVECKCGVESRNLDIFNNDQYYMQMANAIYEEKVLVVYGPGGCGKSWLLRSFVHSVKRCRDLVVLQLSEQMDVKACFGGYVCTEMPGEFCWQLGAIGEAARMGKWLLLEDVDCSPVELLHQLGAMIENRQLLVDNLNGKFELHSNFRLIFTSSADYENLQRKIGVLHKYCHFLEMKQANFAELANKTKNEMMNLIFSNLLTLPLDAKAPPVTLRSLLKMRRRLESNAVDALTEAKLKDCFLDLDDCFLASIQSKAVRSSVRSELAEKFGPNYAKTRRPLVQLKSDGINIGRVYLKKHTENMKCQACNLLEKLARAVSLSEPFLLVGETGCGKTAAVQFLAERLGVELTIINMSQQSEITDLIGGFRPCGPEFFFNDLLKRFNGVKVVPNIEKERLAESINQDFQKKEWKNAVCKMEWAVRFTVEKCQPNDSSLREFLDYLRKLVKSADEMKHIAPFRYGALAKAVELGKWLLIDEINMASPELLNALHFLLDCRAGDQVLLDPSQKEMITVHENFRLIACMNPATDVGKRELNPGLRSRFTEVFVDELDSLEDLRMLTRAYLDRSKRFSITVNAVESLVKFFVQIKSISSSLSSGFQSAGPCYTLRTYCRALMDASENRFHYTWRSLYEAFCLSFLTELDASSYETVKKMIFEYTVRKCSSIPDLKSLLSRCSVISDSRCVEICGYKLVRGSAEVNVDPSYVLTDTVKRNLEDLCRVVSSRKFPVLLQGETSVGKTSLISYLANCTGNVCMRINNHQNTDIQDYVGSYVNNASGQLVFVEGPLVKAMRNGYWIILDELNLADSDVLESLNRVLDDNRELFIMETQKVVRAHRNFQIFATQNPPGLYGGRKSLSRAFRNRFVQMNFGELPYNEIETILQMRCGLPLSYASKMVAVMKELQANRSSCSMFAGREGYMTLRDLFRWGDRFKNVSAQQNDYIQYLAEQGIHKPINIC</sequence>
<dbReference type="InterPro" id="IPR040848">
    <property type="entry name" value="AAA_lid_7"/>
</dbReference>
<feature type="domain" description="AAA+ ATPase" evidence="9">
    <location>
        <begin position="843"/>
        <end position="989"/>
    </location>
</feature>
<dbReference type="EMBL" id="LVZM01002590">
    <property type="protein sequence ID" value="OUC48534.1"/>
    <property type="molecule type" value="Genomic_DNA"/>
</dbReference>
<protein>
    <recommendedName>
        <fullName evidence="4">Midasin</fullName>
    </recommendedName>
</protein>
<dbReference type="GO" id="GO:0030687">
    <property type="term" value="C:preribosome, large subunit precursor"/>
    <property type="evidence" value="ECO:0007669"/>
    <property type="project" value="TreeGrafter"/>
</dbReference>
<keyword evidence="7" id="KW-0143">Chaperone</keyword>
<evidence type="ECO:0000259" key="9">
    <source>
        <dbReference type="SMART" id="SM00382"/>
    </source>
</evidence>
<proteinExistence type="inferred from homology"/>
<dbReference type="Pfam" id="PF07728">
    <property type="entry name" value="AAA_5"/>
    <property type="match status" value="4"/>
</dbReference>
<evidence type="ECO:0000256" key="1">
    <source>
        <dbReference type="ARBA" id="ARBA00004604"/>
    </source>
</evidence>
<dbReference type="PANTHER" id="PTHR48103">
    <property type="entry name" value="MIDASIN-RELATED"/>
    <property type="match status" value="1"/>
</dbReference>
<dbReference type="SMART" id="SM00382">
    <property type="entry name" value="AAA"/>
    <property type="match status" value="3"/>
</dbReference>
<dbReference type="GO" id="GO:0005524">
    <property type="term" value="F:ATP binding"/>
    <property type="evidence" value="ECO:0007669"/>
    <property type="project" value="UniProtKB-KW"/>
</dbReference>
<comment type="subcellular location">
    <subcellularLocation>
        <location evidence="1">Nucleus</location>
        <location evidence="1">Nucleolus</location>
    </subcellularLocation>
    <subcellularLocation>
        <location evidence="2">Nucleus</location>
        <location evidence="2">Nucleoplasm</location>
    </subcellularLocation>
</comment>
<organism evidence="10 11">
    <name type="scientific">Trichinella nativa</name>
    <dbReference type="NCBI Taxonomy" id="6335"/>
    <lineage>
        <taxon>Eukaryota</taxon>
        <taxon>Metazoa</taxon>
        <taxon>Ecdysozoa</taxon>
        <taxon>Nematoda</taxon>
        <taxon>Enoplea</taxon>
        <taxon>Dorylaimia</taxon>
        <taxon>Trichinellida</taxon>
        <taxon>Trichinellidae</taxon>
        <taxon>Trichinella</taxon>
    </lineage>
</organism>
<comment type="similarity">
    <text evidence="3">Belongs to the midasin family.</text>
</comment>
<evidence type="ECO:0000256" key="2">
    <source>
        <dbReference type="ARBA" id="ARBA00004642"/>
    </source>
</evidence>
<dbReference type="Pfam" id="PF17865">
    <property type="entry name" value="AAA_lid_5"/>
    <property type="match status" value="1"/>
</dbReference>
<feature type="domain" description="AAA+ ATPase" evidence="9">
    <location>
        <begin position="153"/>
        <end position="301"/>
    </location>
</feature>
<keyword evidence="6" id="KW-0067">ATP-binding</keyword>
<name>A0A1Y3ETQ2_9BILA</name>
<comment type="caution">
    <text evidence="10">The sequence shown here is derived from an EMBL/GenBank/DDBJ whole genome shotgun (WGS) entry which is preliminary data.</text>
</comment>
<evidence type="ECO:0000256" key="6">
    <source>
        <dbReference type="ARBA" id="ARBA00022840"/>
    </source>
</evidence>
<dbReference type="InterPro" id="IPR041190">
    <property type="entry name" value="Midasin_AAA_lid_5"/>
</dbReference>
<reference evidence="10 11" key="1">
    <citation type="submission" date="2015-04" db="EMBL/GenBank/DDBJ databases">
        <title>Draft genome of the roundworm Trichinella nativa.</title>
        <authorList>
            <person name="Mitreva M."/>
        </authorList>
    </citation>
    <scope>NUCLEOTIDE SEQUENCE [LARGE SCALE GENOMIC DNA]</scope>
    <source>
        <strain evidence="10 11">ISS45</strain>
    </source>
</reference>
<dbReference type="Pfam" id="PF17867">
    <property type="entry name" value="AAA_lid_7"/>
    <property type="match status" value="2"/>
</dbReference>
<evidence type="ECO:0000256" key="4">
    <source>
        <dbReference type="ARBA" id="ARBA00017143"/>
    </source>
</evidence>
<dbReference type="InterPro" id="IPR003593">
    <property type="entry name" value="AAA+_ATPase"/>
</dbReference>
<accession>A0A1Y3ETQ2</accession>